<sequence length="217" mass="25890">MLKKMFLKTTKKAEHDKNSLIIIDNEVRGILPDRILLSYFPLPFAGEIDDEQGKELLSLIAKNARQQLLKYVSDQEHSSVQCRQFLSRKRYPAELIDNLIKEFQNKKYIDDFRFVQILISSLMERKKSKRAIAQKLKETRLPNELWERKLNELYPPEEEKENLKEQIVKLRFRYRDLPLNKQKEKVFASLYRKGFDLDAIHSAWQECSSNRFLPSQE</sequence>
<dbReference type="HAMAP" id="MF_01114">
    <property type="entry name" value="RecX"/>
    <property type="match status" value="1"/>
</dbReference>
<dbReference type="GO" id="GO:0005737">
    <property type="term" value="C:cytoplasm"/>
    <property type="evidence" value="ECO:0007669"/>
    <property type="project" value="UniProtKB-SubCell"/>
</dbReference>
<dbReference type="InterPro" id="IPR036388">
    <property type="entry name" value="WH-like_DNA-bd_sf"/>
</dbReference>
<dbReference type="PANTHER" id="PTHR33602">
    <property type="entry name" value="REGULATORY PROTEIN RECX FAMILY PROTEIN"/>
    <property type="match status" value="1"/>
</dbReference>
<dbReference type="PANTHER" id="PTHR33602:SF1">
    <property type="entry name" value="REGULATORY PROTEIN RECX FAMILY PROTEIN"/>
    <property type="match status" value="1"/>
</dbReference>
<evidence type="ECO:0000256" key="3">
    <source>
        <dbReference type="ARBA" id="ARBA00018111"/>
    </source>
</evidence>
<gene>
    <name evidence="5" type="primary">recX</name>
    <name evidence="7" type="ordered locus">CLOAM1868</name>
</gene>
<comment type="subcellular location">
    <subcellularLocation>
        <location evidence="1 5">Cytoplasm</location>
    </subcellularLocation>
</comment>
<comment type="function">
    <text evidence="5">Modulates RecA activity.</text>
</comment>
<dbReference type="AlphaFoldDB" id="B0VJL0"/>
<evidence type="ECO:0000313" key="7">
    <source>
        <dbReference type="EMBL" id="CAO81695.1"/>
    </source>
</evidence>
<reference evidence="7 8" key="1">
    <citation type="journal article" date="2008" name="J. Bacteriol.">
        <title>'Candidatus Cloacamonas acidaminovorans': genome sequence reconstruction provides a first glimpse of a new bacterial division.</title>
        <authorList>
            <person name="Pelletier E."/>
            <person name="Kreimeyer A."/>
            <person name="Bocs S."/>
            <person name="Rouy Z."/>
            <person name="Gyapay G."/>
            <person name="Chouari R."/>
            <person name="Riviere D."/>
            <person name="Ganesan A."/>
            <person name="Daegelen P."/>
            <person name="Sghir A."/>
            <person name="Cohen G.N."/>
            <person name="Medigue C."/>
            <person name="Weissenbach J."/>
            <person name="Le Paslier D."/>
        </authorList>
    </citation>
    <scope>NUCLEOTIDE SEQUENCE [LARGE SCALE GENOMIC DNA]</scope>
    <source>
        <strain evidence="8">Evry</strain>
    </source>
</reference>
<evidence type="ECO:0000256" key="5">
    <source>
        <dbReference type="HAMAP-Rule" id="MF_01114"/>
    </source>
</evidence>
<evidence type="ECO:0000259" key="6">
    <source>
        <dbReference type="Pfam" id="PF21981"/>
    </source>
</evidence>
<comment type="similarity">
    <text evidence="2 5">Belongs to the RecX family.</text>
</comment>
<dbReference type="HOGENOM" id="CLU_1270431_0_0_0"/>
<feature type="domain" description="RecX third three-helical" evidence="6">
    <location>
        <begin position="158"/>
        <end position="203"/>
    </location>
</feature>
<dbReference type="EMBL" id="CU466930">
    <property type="protein sequence ID" value="CAO81695.1"/>
    <property type="molecule type" value="Genomic_DNA"/>
</dbReference>
<dbReference type="InterPro" id="IPR053925">
    <property type="entry name" value="RecX_HTH_3rd"/>
</dbReference>
<dbReference type="Gene3D" id="1.10.10.10">
    <property type="entry name" value="Winged helix-like DNA-binding domain superfamily/Winged helix DNA-binding domain"/>
    <property type="match status" value="2"/>
</dbReference>
<evidence type="ECO:0000256" key="2">
    <source>
        <dbReference type="ARBA" id="ARBA00009695"/>
    </source>
</evidence>
<keyword evidence="8" id="KW-1185">Reference proteome</keyword>
<proteinExistence type="inferred from homology"/>
<dbReference type="RefSeq" id="WP_015425553.1">
    <property type="nucleotide sequence ID" value="NC_020449.1"/>
</dbReference>
<dbReference type="InterPro" id="IPR003783">
    <property type="entry name" value="Regulatory_RecX"/>
</dbReference>
<dbReference type="Pfam" id="PF21981">
    <property type="entry name" value="RecX_HTH3"/>
    <property type="match status" value="1"/>
</dbReference>
<dbReference type="Proteomes" id="UP000002019">
    <property type="component" value="Chromosome"/>
</dbReference>
<evidence type="ECO:0000313" key="8">
    <source>
        <dbReference type="Proteomes" id="UP000002019"/>
    </source>
</evidence>
<dbReference type="KEGG" id="caci:CLOAM1868"/>
<name>B0VJL0_CLOAI</name>
<keyword evidence="4 5" id="KW-0963">Cytoplasm</keyword>
<evidence type="ECO:0000256" key="1">
    <source>
        <dbReference type="ARBA" id="ARBA00004496"/>
    </source>
</evidence>
<accession>B0VJL0</accession>
<organism evidence="7 8">
    <name type="scientific">Cloacimonas acidaminovorans (strain Evry)</name>
    <dbReference type="NCBI Taxonomy" id="459349"/>
    <lineage>
        <taxon>Bacteria</taxon>
        <taxon>Pseudomonadati</taxon>
        <taxon>Candidatus Cloacimonadota</taxon>
        <taxon>Candidatus Cloacimonadia</taxon>
        <taxon>Candidatus Cloacimonadales</taxon>
        <taxon>Candidatus Cloacimonadaceae</taxon>
        <taxon>Candidatus Cloacimonas</taxon>
    </lineage>
</organism>
<evidence type="ECO:0000256" key="4">
    <source>
        <dbReference type="ARBA" id="ARBA00022490"/>
    </source>
</evidence>
<protein>
    <recommendedName>
        <fullName evidence="3 5">Regulatory protein RecX</fullName>
    </recommendedName>
</protein>
<dbReference type="STRING" id="459349.CLOAM1868"/>
<dbReference type="GO" id="GO:0006282">
    <property type="term" value="P:regulation of DNA repair"/>
    <property type="evidence" value="ECO:0007669"/>
    <property type="project" value="UniProtKB-UniRule"/>
</dbReference>
<dbReference type="eggNOG" id="COG2137">
    <property type="taxonomic scope" value="Bacteria"/>
</dbReference>